<dbReference type="GO" id="GO:0046872">
    <property type="term" value="F:metal ion binding"/>
    <property type="evidence" value="ECO:0007669"/>
    <property type="project" value="UniProtKB-KW"/>
</dbReference>
<comment type="caution">
    <text evidence="5">The sequence shown here is derived from an EMBL/GenBank/DDBJ whole genome shotgun (WGS) entry which is preliminary data.</text>
</comment>
<evidence type="ECO:0000313" key="5">
    <source>
        <dbReference type="EMBL" id="KAJ3452080.1"/>
    </source>
</evidence>
<protein>
    <submittedName>
        <fullName evidence="5">5'-nucleotidase domain-containing protein</fullName>
    </submittedName>
</protein>
<organism evidence="5 6">
    <name type="scientific">Anaeramoeba flamelloides</name>
    <dbReference type="NCBI Taxonomy" id="1746091"/>
    <lineage>
        <taxon>Eukaryota</taxon>
        <taxon>Metamonada</taxon>
        <taxon>Anaeramoebidae</taxon>
        <taxon>Anaeramoeba</taxon>
    </lineage>
</organism>
<dbReference type="Pfam" id="PF05761">
    <property type="entry name" value="5_nucleotid"/>
    <property type="match status" value="1"/>
</dbReference>
<dbReference type="InterPro" id="IPR023214">
    <property type="entry name" value="HAD_sf"/>
</dbReference>
<reference evidence="5" key="1">
    <citation type="submission" date="2022-08" db="EMBL/GenBank/DDBJ databases">
        <title>Novel sulphate-reducing endosymbionts in the free-living metamonad Anaeramoeba.</title>
        <authorList>
            <person name="Jerlstrom-Hultqvist J."/>
            <person name="Cepicka I."/>
            <person name="Gallot-Lavallee L."/>
            <person name="Salas-Leiva D."/>
            <person name="Curtis B.A."/>
            <person name="Zahonova K."/>
            <person name="Pipaliya S."/>
            <person name="Dacks J."/>
            <person name="Roger A.J."/>
        </authorList>
    </citation>
    <scope>NUCLEOTIDE SEQUENCE</scope>
    <source>
        <strain evidence="5">Busselton2</strain>
    </source>
</reference>
<dbReference type="Gene3D" id="3.40.50.1000">
    <property type="entry name" value="HAD superfamily/HAD-like"/>
    <property type="match status" value="1"/>
</dbReference>
<keyword evidence="2" id="KW-0479">Metal-binding</keyword>
<evidence type="ECO:0000256" key="3">
    <source>
        <dbReference type="ARBA" id="ARBA00022801"/>
    </source>
</evidence>
<dbReference type="InterPro" id="IPR036412">
    <property type="entry name" value="HAD-like_sf"/>
</dbReference>
<gene>
    <name evidence="5" type="ORF">M0812_03843</name>
</gene>
<accession>A0AAV8AJI7</accession>
<dbReference type="SUPFAM" id="SSF56784">
    <property type="entry name" value="HAD-like"/>
    <property type="match status" value="1"/>
</dbReference>
<keyword evidence="4" id="KW-0460">Magnesium</keyword>
<dbReference type="EMBL" id="JANTQA010000008">
    <property type="protein sequence ID" value="KAJ3452080.1"/>
    <property type="molecule type" value="Genomic_DNA"/>
</dbReference>
<keyword evidence="3" id="KW-0378">Hydrolase</keyword>
<dbReference type="PANTHER" id="PTHR12103">
    <property type="entry name" value="5'-NUCLEOTIDASE DOMAIN-CONTAINING"/>
    <property type="match status" value="1"/>
</dbReference>
<evidence type="ECO:0000256" key="1">
    <source>
        <dbReference type="ARBA" id="ARBA00009589"/>
    </source>
</evidence>
<evidence type="ECO:0000313" key="6">
    <source>
        <dbReference type="Proteomes" id="UP001146793"/>
    </source>
</evidence>
<evidence type="ECO:0000256" key="2">
    <source>
        <dbReference type="ARBA" id="ARBA00022723"/>
    </source>
</evidence>
<dbReference type="Proteomes" id="UP001146793">
    <property type="component" value="Unassembled WGS sequence"/>
</dbReference>
<dbReference type="AlphaFoldDB" id="A0AAV8AJI7"/>
<comment type="similarity">
    <text evidence="1">Belongs to the 5'(3')-deoxyribonucleotidase family.</text>
</comment>
<dbReference type="PANTHER" id="PTHR12103:SF38">
    <property type="entry name" value="5'-NUCLEOTIDASE DOMAIN-CONTAINING PROTEIN 1"/>
    <property type="match status" value="1"/>
</dbReference>
<name>A0AAV8AJI7_9EUKA</name>
<dbReference type="GO" id="GO:0008253">
    <property type="term" value="F:5'-nucleotidase activity"/>
    <property type="evidence" value="ECO:0007669"/>
    <property type="project" value="TreeGrafter"/>
</dbReference>
<proteinExistence type="inferred from homology"/>
<evidence type="ECO:0000256" key="4">
    <source>
        <dbReference type="ARBA" id="ARBA00022842"/>
    </source>
</evidence>
<dbReference type="InterPro" id="IPR008380">
    <property type="entry name" value="HAD-SF_hydro_IG_5-nucl"/>
</dbReference>
<sequence>MMKSLNTKIDFFHKFNHSKCVGFDLDNTLIHYNKQNFSKLLYDSFTKYLVKNKNYPQYLNDQSFQPERCVKGLVVDVPNGNLVKINSNLEIVKALHGNKFLNRKSLLKTYGSTPQLKDFSERISRWHGCISSYNEMAGGCCFSQMVELNEQMCGKFGTCEELFQDLFGAIVNNFENLSERGYFPTFCSNLSHYIYDNSEQLIQLLDYLKSANKKIFLLTNSPPLISEVTLTHLLGNNWNKYFDLVLNSARKPNFYIPKMCGPLLDAKTNKKTTLKMNGIYKFGNAHQLMKFFNVKSPKEIVYFGDSAISDIQDSKKNCNWTTVSIIEELDQQVTERGDQYPNSFEKRCENWGGYLYCNNSVSYWGEIFNKYSDYQTPSIIHFTKDLLKYSKNV</sequence>